<organism evidence="1 2">
    <name type="scientific">Ditylenchus dipsaci</name>
    <dbReference type="NCBI Taxonomy" id="166011"/>
    <lineage>
        <taxon>Eukaryota</taxon>
        <taxon>Metazoa</taxon>
        <taxon>Ecdysozoa</taxon>
        <taxon>Nematoda</taxon>
        <taxon>Chromadorea</taxon>
        <taxon>Rhabditida</taxon>
        <taxon>Tylenchina</taxon>
        <taxon>Tylenchomorpha</taxon>
        <taxon>Sphaerularioidea</taxon>
        <taxon>Anguinidae</taxon>
        <taxon>Anguininae</taxon>
        <taxon>Ditylenchus</taxon>
    </lineage>
</organism>
<name>A0A915DME9_9BILA</name>
<reference evidence="2" key="1">
    <citation type="submission" date="2022-11" db="UniProtKB">
        <authorList>
            <consortium name="WormBaseParasite"/>
        </authorList>
    </citation>
    <scope>IDENTIFICATION</scope>
</reference>
<dbReference type="Proteomes" id="UP000887574">
    <property type="component" value="Unplaced"/>
</dbReference>
<evidence type="ECO:0000313" key="2">
    <source>
        <dbReference type="WBParaSite" id="jg21113"/>
    </source>
</evidence>
<protein>
    <submittedName>
        <fullName evidence="2">Uncharacterized protein</fullName>
    </submittedName>
</protein>
<keyword evidence="1" id="KW-1185">Reference proteome</keyword>
<evidence type="ECO:0000313" key="1">
    <source>
        <dbReference type="Proteomes" id="UP000887574"/>
    </source>
</evidence>
<dbReference type="WBParaSite" id="jg21113">
    <property type="protein sequence ID" value="jg21113"/>
    <property type="gene ID" value="jg21113"/>
</dbReference>
<proteinExistence type="predicted"/>
<sequence length="75" mass="8705">MSLNWSFPVHPGSMANSSENTSLDGNFSIHHCNHIRKWAYFFNLQLCHLQCSIVPQKFDEFNPVFECVLGYQHGF</sequence>
<accession>A0A915DME9</accession>
<dbReference type="AlphaFoldDB" id="A0A915DME9"/>